<dbReference type="GO" id="GO:0030983">
    <property type="term" value="F:mismatched DNA binding"/>
    <property type="evidence" value="ECO:0007669"/>
    <property type="project" value="InterPro"/>
</dbReference>
<dbReference type="EMBL" id="UAVU01000003">
    <property type="protein sequence ID" value="SQA99789.1"/>
    <property type="molecule type" value="Genomic_DNA"/>
</dbReference>
<gene>
    <name evidence="2" type="primary">mutS_7</name>
    <name evidence="2" type="ORF">NCTC12120_03718</name>
</gene>
<dbReference type="SUPFAM" id="SSF53150">
    <property type="entry name" value="DNA repair protein MutS, domain II"/>
    <property type="match status" value="1"/>
</dbReference>
<sequence>MAAELQRTNPAELLYAEDFAEMSLIEGRRGLRRRPLWEFEIETARQQMNLQFGTRDLTGFGVENAHHALCAAGCLLQYVKDTQRTSLPHIRFRDHGPAAGQHHYGCRHPA</sequence>
<dbReference type="GO" id="GO:0006298">
    <property type="term" value="P:mismatch repair"/>
    <property type="evidence" value="ECO:0007669"/>
    <property type="project" value="InterPro"/>
</dbReference>
<evidence type="ECO:0000313" key="2">
    <source>
        <dbReference type="EMBL" id="SQA99789.1"/>
    </source>
</evidence>
<protein>
    <submittedName>
        <fullName evidence="2">DNA mismatch repair protein mutS</fullName>
    </submittedName>
</protein>
<dbReference type="Pfam" id="PF05188">
    <property type="entry name" value="MutS_II"/>
    <property type="match status" value="1"/>
</dbReference>
<reference evidence="2 3" key="1">
    <citation type="submission" date="2018-06" db="EMBL/GenBank/DDBJ databases">
        <authorList>
            <consortium name="Pathogen Informatics"/>
            <person name="Doyle S."/>
        </authorList>
    </citation>
    <scope>NUCLEOTIDE SEQUENCE [LARGE SCALE GENOMIC DNA]</scope>
    <source>
        <strain evidence="2 3">NCTC12120</strain>
    </source>
</reference>
<evidence type="ECO:0000313" key="3">
    <source>
        <dbReference type="Proteomes" id="UP000251197"/>
    </source>
</evidence>
<accession>A0A2X2VDX7</accession>
<feature type="domain" description="DNA mismatch repair protein MutS connector" evidence="1">
    <location>
        <begin position="2"/>
        <end position="91"/>
    </location>
</feature>
<dbReference type="GO" id="GO:0005524">
    <property type="term" value="F:ATP binding"/>
    <property type="evidence" value="ECO:0007669"/>
    <property type="project" value="InterPro"/>
</dbReference>
<dbReference type="AlphaFoldDB" id="A0A2X2VDX7"/>
<dbReference type="InterPro" id="IPR036678">
    <property type="entry name" value="MutS_con_dom_sf"/>
</dbReference>
<dbReference type="InterPro" id="IPR007860">
    <property type="entry name" value="DNA_mmatch_repair_MutS_con_dom"/>
</dbReference>
<dbReference type="Proteomes" id="UP000251197">
    <property type="component" value="Unassembled WGS sequence"/>
</dbReference>
<dbReference type="Gene3D" id="3.30.420.110">
    <property type="entry name" value="MutS, connector domain"/>
    <property type="match status" value="1"/>
</dbReference>
<evidence type="ECO:0000259" key="1">
    <source>
        <dbReference type="Pfam" id="PF05188"/>
    </source>
</evidence>
<organism evidence="2 3">
    <name type="scientific">Cedecea neteri</name>
    <dbReference type="NCBI Taxonomy" id="158822"/>
    <lineage>
        <taxon>Bacteria</taxon>
        <taxon>Pseudomonadati</taxon>
        <taxon>Pseudomonadota</taxon>
        <taxon>Gammaproteobacteria</taxon>
        <taxon>Enterobacterales</taxon>
        <taxon>Enterobacteriaceae</taxon>
        <taxon>Cedecea</taxon>
    </lineage>
</organism>
<proteinExistence type="predicted"/>
<name>A0A2X2VDX7_9ENTR</name>